<organism evidence="1 2">
    <name type="scientific">Plenodomus tracheiphilus IPT5</name>
    <dbReference type="NCBI Taxonomy" id="1408161"/>
    <lineage>
        <taxon>Eukaryota</taxon>
        <taxon>Fungi</taxon>
        <taxon>Dikarya</taxon>
        <taxon>Ascomycota</taxon>
        <taxon>Pezizomycotina</taxon>
        <taxon>Dothideomycetes</taxon>
        <taxon>Pleosporomycetidae</taxon>
        <taxon>Pleosporales</taxon>
        <taxon>Pleosporineae</taxon>
        <taxon>Leptosphaeriaceae</taxon>
        <taxon>Plenodomus</taxon>
    </lineage>
</organism>
<dbReference type="AlphaFoldDB" id="A0A6A7AU35"/>
<reference evidence="1" key="1">
    <citation type="submission" date="2020-01" db="EMBL/GenBank/DDBJ databases">
        <authorList>
            <consortium name="DOE Joint Genome Institute"/>
            <person name="Haridas S."/>
            <person name="Albert R."/>
            <person name="Binder M."/>
            <person name="Bloem J."/>
            <person name="Labutti K."/>
            <person name="Salamov A."/>
            <person name="Andreopoulos B."/>
            <person name="Baker S.E."/>
            <person name="Barry K."/>
            <person name="Bills G."/>
            <person name="Bluhm B.H."/>
            <person name="Cannon C."/>
            <person name="Castanera R."/>
            <person name="Culley D.E."/>
            <person name="Daum C."/>
            <person name="Ezra D."/>
            <person name="Gonzalez J.B."/>
            <person name="Henrissat B."/>
            <person name="Kuo A."/>
            <person name="Liang C."/>
            <person name="Lipzen A."/>
            <person name="Lutzoni F."/>
            <person name="Magnuson J."/>
            <person name="Mondo S."/>
            <person name="Nolan M."/>
            <person name="Ohm R."/>
            <person name="Pangilinan J."/>
            <person name="Park H.-J."/>
            <person name="Ramirez L."/>
            <person name="Alfaro M."/>
            <person name="Sun H."/>
            <person name="Tritt A."/>
            <person name="Yoshinaga Y."/>
            <person name="Zwiers L.-H."/>
            <person name="Turgeon B.G."/>
            <person name="Goodwin S.B."/>
            <person name="Spatafora J.W."/>
            <person name="Crous P.W."/>
            <person name="Grigoriev I.V."/>
        </authorList>
    </citation>
    <scope>NUCLEOTIDE SEQUENCE</scope>
    <source>
        <strain evidence="1">IPT5</strain>
    </source>
</reference>
<gene>
    <name evidence="1" type="ORF">T440DRAFT_482236</name>
</gene>
<dbReference type="EMBL" id="MU006331">
    <property type="protein sequence ID" value="KAF2846810.1"/>
    <property type="molecule type" value="Genomic_DNA"/>
</dbReference>
<accession>A0A6A7AU35</accession>
<dbReference type="Proteomes" id="UP000799423">
    <property type="component" value="Unassembled WGS sequence"/>
</dbReference>
<keyword evidence="2" id="KW-1185">Reference proteome</keyword>
<sequence>MANEKKVTLKVKIKTPHICGRTHRQFLFVMPSLNASTLRIYTGRYETTNNKSKDNDINQQVRKSAVITASGSRLTFGHVNSLTGAIECRSFDISFSISVSTHLSDADVQVVGKWKPVNDNIRFHIEEESNVVAVEVYTERYERVAPGEC</sequence>
<evidence type="ECO:0000313" key="1">
    <source>
        <dbReference type="EMBL" id="KAF2846810.1"/>
    </source>
</evidence>
<protein>
    <submittedName>
        <fullName evidence="1">Uncharacterized protein</fullName>
    </submittedName>
</protein>
<evidence type="ECO:0000313" key="2">
    <source>
        <dbReference type="Proteomes" id="UP000799423"/>
    </source>
</evidence>
<proteinExistence type="predicted"/>
<name>A0A6A7AU35_9PLEO</name>